<feature type="region of interest" description="Disordered" evidence="1">
    <location>
        <begin position="139"/>
        <end position="159"/>
    </location>
</feature>
<dbReference type="OrthoDB" id="1708317at2"/>
<sequence length="187" mass="21127">MVIAIVALFIGLLVAFAVIILLYMKVSQLKDVEHKQQIMMRELDQSVSAYLVDMKEENDRFLAELQRTKKPASLFNEPIETPKVKAAPYVPPMPDEEVVAFEVPVVPKKKAASVYASQPPKAPLTKRPTFEEAMQQAVETPAEKPPQTLQQQIQQMREEGQTIEQIAKALNKGKTEVELLLKFNLQK</sequence>
<evidence type="ECO:0008006" key="4">
    <source>
        <dbReference type="Google" id="ProtNLM"/>
    </source>
</evidence>
<dbReference type="STRING" id="33978.A6M13_10385"/>
<dbReference type="RefSeq" id="WP_066543426.1">
    <property type="nucleotide sequence ID" value="NZ_MASJ01000003.1"/>
</dbReference>
<evidence type="ECO:0000313" key="2">
    <source>
        <dbReference type="EMBL" id="OCS87701.1"/>
    </source>
</evidence>
<proteinExistence type="predicted"/>
<dbReference type="EMBL" id="MASJ01000003">
    <property type="protein sequence ID" value="OCS87701.1"/>
    <property type="molecule type" value="Genomic_DNA"/>
</dbReference>
<dbReference type="AlphaFoldDB" id="A0A1C0YKN1"/>
<name>A0A1C0YKN1_9BACL</name>
<gene>
    <name evidence="2" type="ORF">A6M13_10385</name>
</gene>
<comment type="caution">
    <text evidence="2">The sequence shown here is derived from an EMBL/GenBank/DDBJ whole genome shotgun (WGS) entry which is preliminary data.</text>
</comment>
<accession>A0A1C0YKN1</accession>
<evidence type="ECO:0000256" key="1">
    <source>
        <dbReference type="SAM" id="MobiDB-lite"/>
    </source>
</evidence>
<protein>
    <recommendedName>
        <fullName evidence="4">Swarming motility protein SwrB</fullName>
    </recommendedName>
</protein>
<dbReference type="Proteomes" id="UP000093199">
    <property type="component" value="Unassembled WGS sequence"/>
</dbReference>
<keyword evidence="3" id="KW-1185">Reference proteome</keyword>
<reference evidence="2 3" key="1">
    <citation type="submission" date="2016-07" db="EMBL/GenBank/DDBJ databases">
        <title>Caryophanon tenue genome sequencing.</title>
        <authorList>
            <person name="Verma A."/>
            <person name="Pal Y."/>
            <person name="Krishnamurthi S."/>
        </authorList>
    </citation>
    <scope>NUCLEOTIDE SEQUENCE [LARGE SCALE GENOMIC DNA]</scope>
    <source>
        <strain evidence="2 3">DSM 14152</strain>
    </source>
</reference>
<organism evidence="2 3">
    <name type="scientific">Caryophanon tenue</name>
    <dbReference type="NCBI Taxonomy" id="33978"/>
    <lineage>
        <taxon>Bacteria</taxon>
        <taxon>Bacillati</taxon>
        <taxon>Bacillota</taxon>
        <taxon>Bacilli</taxon>
        <taxon>Bacillales</taxon>
        <taxon>Caryophanaceae</taxon>
        <taxon>Caryophanon</taxon>
    </lineage>
</organism>
<evidence type="ECO:0000313" key="3">
    <source>
        <dbReference type="Proteomes" id="UP000093199"/>
    </source>
</evidence>